<feature type="region of interest" description="Disordered" evidence="2">
    <location>
        <begin position="441"/>
        <end position="653"/>
    </location>
</feature>
<feature type="compositionally biased region" description="Basic and acidic residues" evidence="2">
    <location>
        <begin position="172"/>
        <end position="181"/>
    </location>
</feature>
<feature type="compositionally biased region" description="Basic and acidic residues" evidence="2">
    <location>
        <begin position="227"/>
        <end position="243"/>
    </location>
</feature>
<organism evidence="3">
    <name type="scientific">Amblyomma sculptum</name>
    <name type="common">Tick</name>
    <dbReference type="NCBI Taxonomy" id="1581419"/>
    <lineage>
        <taxon>Eukaryota</taxon>
        <taxon>Metazoa</taxon>
        <taxon>Ecdysozoa</taxon>
        <taxon>Arthropoda</taxon>
        <taxon>Chelicerata</taxon>
        <taxon>Arachnida</taxon>
        <taxon>Acari</taxon>
        <taxon>Parasitiformes</taxon>
        <taxon>Ixodida</taxon>
        <taxon>Ixodoidea</taxon>
        <taxon>Ixodidae</taxon>
        <taxon>Amblyomminae</taxon>
        <taxon>Amblyomma</taxon>
    </lineage>
</organism>
<feature type="compositionally biased region" description="Basic residues" evidence="2">
    <location>
        <begin position="582"/>
        <end position="593"/>
    </location>
</feature>
<feature type="compositionally biased region" description="Basic residues" evidence="2">
    <location>
        <begin position="442"/>
        <end position="458"/>
    </location>
</feature>
<feature type="compositionally biased region" description="Polar residues" evidence="2">
    <location>
        <begin position="461"/>
        <end position="476"/>
    </location>
</feature>
<feature type="compositionally biased region" description="Basic residues" evidence="2">
    <location>
        <begin position="601"/>
        <end position="610"/>
    </location>
</feature>
<reference evidence="3" key="1">
    <citation type="submission" date="2016-09" db="EMBL/GenBank/DDBJ databases">
        <authorList>
            <person name="Capua I."/>
            <person name="De Benedictis P."/>
            <person name="Joannis T."/>
            <person name="Lombin L.H."/>
            <person name="Cattoli G."/>
        </authorList>
    </citation>
    <scope>NUCLEOTIDE SEQUENCE</scope>
</reference>
<feature type="non-terminal residue" evidence="3">
    <location>
        <position position="1"/>
    </location>
</feature>
<feature type="compositionally biased region" description="Basic and acidic residues" evidence="2">
    <location>
        <begin position="617"/>
        <end position="629"/>
    </location>
</feature>
<feature type="region of interest" description="Disordered" evidence="2">
    <location>
        <begin position="354"/>
        <end position="380"/>
    </location>
</feature>
<reference evidence="3" key="2">
    <citation type="journal article" date="2017" name="Front. Cell. Infect. Microbiol.">
        <title>Analysis of the Salivary Gland Transcriptome of Unfed and Partially Fed Amblyomma sculptum Ticks and Descriptive Proteome of the Saliva.</title>
        <authorList>
            <person name="Esteves E."/>
            <person name="Maruyama S.R."/>
            <person name="Kawahara R."/>
            <person name="Fujita A."/>
            <person name="Martins L.A."/>
            <person name="Righi A.A."/>
            <person name="Costa F.B."/>
            <person name="Palmisano G."/>
            <person name="Labruna M.B."/>
            <person name="Sa-Nunes A."/>
            <person name="Ribeiro J.M.C."/>
            <person name="Fogaca A.C."/>
        </authorList>
    </citation>
    <scope>NUCLEOTIDE SEQUENCE</scope>
</reference>
<feature type="non-terminal residue" evidence="3">
    <location>
        <position position="653"/>
    </location>
</feature>
<keyword evidence="1" id="KW-0175">Coiled coil</keyword>
<evidence type="ECO:0000256" key="1">
    <source>
        <dbReference type="SAM" id="Coils"/>
    </source>
</evidence>
<accession>A0A1E1XIW3</accession>
<evidence type="ECO:0000256" key="2">
    <source>
        <dbReference type="SAM" id="MobiDB-lite"/>
    </source>
</evidence>
<feature type="coiled-coil region" evidence="1">
    <location>
        <begin position="57"/>
        <end position="119"/>
    </location>
</feature>
<feature type="compositionally biased region" description="Polar residues" evidence="2">
    <location>
        <begin position="182"/>
        <end position="194"/>
    </location>
</feature>
<proteinExistence type="evidence at transcript level"/>
<feature type="compositionally biased region" description="Acidic residues" evidence="2">
    <location>
        <begin position="357"/>
        <end position="373"/>
    </location>
</feature>
<feature type="compositionally biased region" description="Basic and acidic residues" evidence="2">
    <location>
        <begin position="542"/>
        <end position="568"/>
    </location>
</feature>
<dbReference type="AlphaFoldDB" id="A0A1E1XIW3"/>
<protein>
    <submittedName>
        <fullName evidence="3">Uncharacterized protein</fullName>
    </submittedName>
</protein>
<sequence>VDLTRLSRTELLFLCDELGVDVEERAKDSDIVQAIQSFETEEEDDFEIAWDNMHRWVKEEERERAEEAQLQERKRAEEAERVKLEAQLQERKKAREKAMEKLAAELKDLKLEAEKRRLAKLNGLNGNEVAMSDAISVQTEPLTFQSIAELERRDAVREDCEMAHNRHGWYKTERGQSREATETVSELARSNSARARSENVWRGHGWRRTKPSQERPPRLASQTVAHSDSRKPANKGREIESNRHGRFRKERAPKRGCVVRVGAVAELVKREDARKGPVQATNRRGCERDNFPKGRCFERETKGSPLGIVNRGNSDLRRHCGASDQARVVATSSKLAYQACEAAVGVERSIERHAETQDESPIIDEQCVSEESTESDKPAAEDYLQGSELLISGAAEGPSVSSVEMTICCERKEVNLPPKEGSGKSCQGLEETVLVEAVHAVSPKRKRKRARTKRKRMKCQALNSRARTGASVSTGGNAADEKAELSRIRARKFAAKVTGQATRGDCSKADRSNRKGRPHLPNRAGGAVFQGHRPAGKPRQPVPDKKAEREKAKRPERPGGARLRDRQRMRAQGFNRDPARRQAQRAKLKRRMRPSTSALASRKRAGRKGSRASCWGREQRATSRADRCSSPRAGSRLSMPYQGILSVSRGRGD</sequence>
<name>A0A1E1XIW3_AMBSC</name>
<dbReference type="EMBL" id="GFAA01004229">
    <property type="protein sequence ID" value="JAT99205.1"/>
    <property type="molecule type" value="mRNA"/>
</dbReference>
<evidence type="ECO:0000313" key="3">
    <source>
        <dbReference type="EMBL" id="JAT99205.1"/>
    </source>
</evidence>
<feature type="region of interest" description="Disordered" evidence="2">
    <location>
        <begin position="172"/>
        <end position="250"/>
    </location>
</feature>